<dbReference type="PROSITE" id="PS51094">
    <property type="entry name" value="PTS_EIIA_TYPE_2"/>
    <property type="match status" value="1"/>
</dbReference>
<gene>
    <name evidence="14" type="ORF">SAMN05421767_11920</name>
</gene>
<dbReference type="Gene3D" id="3.40.930.10">
    <property type="entry name" value="Mannitol-specific EII, Chain A"/>
    <property type="match status" value="1"/>
</dbReference>
<evidence type="ECO:0000259" key="11">
    <source>
        <dbReference type="PROSITE" id="PS51094"/>
    </source>
</evidence>
<dbReference type="GO" id="GO:0009401">
    <property type="term" value="P:phosphoenolpyruvate-dependent sugar phosphotransferase system"/>
    <property type="evidence" value="ECO:0007669"/>
    <property type="project" value="UniProtKB-KW"/>
</dbReference>
<dbReference type="RefSeq" id="WP_089746701.1">
    <property type="nucleotide sequence ID" value="NZ_FOGF01000019.1"/>
</dbReference>
<dbReference type="SUPFAM" id="SSF55804">
    <property type="entry name" value="Phoshotransferase/anion transport protein"/>
    <property type="match status" value="1"/>
</dbReference>
<dbReference type="Proteomes" id="UP000198556">
    <property type="component" value="Unassembled WGS sequence"/>
</dbReference>
<evidence type="ECO:0000256" key="8">
    <source>
        <dbReference type="ARBA" id="ARBA00037387"/>
    </source>
</evidence>
<comment type="subcellular location">
    <subcellularLocation>
        <location evidence="1">Cytoplasm</location>
    </subcellularLocation>
</comment>
<dbReference type="OrthoDB" id="369398at2"/>
<dbReference type="InterPro" id="IPR036634">
    <property type="entry name" value="PRD_sf"/>
</dbReference>
<reference evidence="14 15" key="1">
    <citation type="submission" date="2016-10" db="EMBL/GenBank/DDBJ databases">
        <authorList>
            <person name="de Groot N.N."/>
        </authorList>
    </citation>
    <scope>NUCLEOTIDE SEQUENCE [LARGE SCALE GENOMIC DNA]</scope>
    <source>
        <strain evidence="14 15">DSM 15827</strain>
    </source>
</reference>
<dbReference type="CDD" id="cd00211">
    <property type="entry name" value="PTS_IIA_fru"/>
    <property type="match status" value="1"/>
</dbReference>
<dbReference type="AlphaFoldDB" id="A0A1H9LH34"/>
<evidence type="ECO:0000256" key="9">
    <source>
        <dbReference type="ARBA" id="ARBA00041175"/>
    </source>
</evidence>
<keyword evidence="2" id="KW-0813">Transport</keyword>
<dbReference type="GO" id="GO:0016301">
    <property type="term" value="F:kinase activity"/>
    <property type="evidence" value="ECO:0007669"/>
    <property type="project" value="UniProtKB-KW"/>
</dbReference>
<keyword evidence="4" id="KW-0597">Phosphoprotein</keyword>
<protein>
    <recommendedName>
        <fullName evidence="9">Ascorbate-specific PTS system EIIA component</fullName>
    </recommendedName>
    <alternativeName>
        <fullName evidence="10">Ascorbate-specific phosphotransferase enzyme IIA component</fullName>
    </alternativeName>
</protein>
<dbReference type="InterPro" id="IPR011608">
    <property type="entry name" value="PRD"/>
</dbReference>
<feature type="domain" description="PTS EIIA type-2" evidence="11">
    <location>
        <begin position="528"/>
        <end position="671"/>
    </location>
</feature>
<evidence type="ECO:0000259" key="13">
    <source>
        <dbReference type="PROSITE" id="PS51372"/>
    </source>
</evidence>
<dbReference type="PANTHER" id="PTHR36203:SF1">
    <property type="entry name" value="ASCORBATE-SPECIFIC PTS SYSTEM EIIA COMPONENT"/>
    <property type="match status" value="1"/>
</dbReference>
<name>A0A1H9LH34_9LACT</name>
<dbReference type="Pfam" id="PF00874">
    <property type="entry name" value="PRD"/>
    <property type="match status" value="1"/>
</dbReference>
<dbReference type="CDD" id="cd05568">
    <property type="entry name" value="PTS_IIB_bgl_like"/>
    <property type="match status" value="1"/>
</dbReference>
<sequence>MIDNESMKLLLNILANPMMKVENFMHLHQLSSRQLQSKLDQLNDVLEGLGYQGVQIYASHFQIDPAIEDKIMSEEFLQCEKFVIDEKLRPALIYLYVFVRQMEVSSYHLQWLLQVSKNTATSDVKTLRNRCLKHHLQFIYTRKDGYHIQGTEMDKRRFAIICMDQLLEYPLGKRALEHMIEDWNEQANIKPLVQQFETTLQQHQLLVPLARLEVIVWYYRLLLMRKHDQIELTELQINCIEKSGIMPVAEELIHQMNSDWEETEAYYLAAILLGVVQGNYYDQNSDLIQNYADQMILFVEQKLAIIFDKRLDLQKGLRQHLLPAYYRIIFEIPIANPLREMIIERYRFLFDIVKQSLIPFEKELDVTISDNEITYLTMYFGGKIKSRKAKKEQLTALVICPNGISSSQMLKSQLKELFPDFKWIVDAFKTTDSYKDVDMIFSTIFMRAEVPVYVTKPLLSIYEKNYLLDVVNQDFNIKNQKLPTVNRIIEIVQKYAKITNIEALEQDLSLYINNYTSIERTDQPMLKELLTKDYIAFSDQDLTWEEAIALSAKPLADKEKINPSYVEAIINRVNEFGPYIHIGKNVAIPHARPEDGVNEIGMSFLKLDKPVLLQDKPEHEVDMFITLAAVDNTTHLRALSSLTRILSTKEKMEELENAKTVEDVLAVISSGEEA</sequence>
<keyword evidence="5" id="KW-0808">Transferase</keyword>
<accession>A0A1H9LH34</accession>
<dbReference type="InterPro" id="IPR036095">
    <property type="entry name" value="PTS_EIIB-like_sf"/>
</dbReference>
<evidence type="ECO:0000259" key="12">
    <source>
        <dbReference type="PROSITE" id="PS51099"/>
    </source>
</evidence>
<feature type="domain" description="PRD" evidence="13">
    <location>
        <begin position="283"/>
        <end position="390"/>
    </location>
</feature>
<dbReference type="InterPro" id="IPR013011">
    <property type="entry name" value="PTS_EIIB_2"/>
</dbReference>
<dbReference type="Gene3D" id="1.10.1790.10">
    <property type="entry name" value="PRD domain"/>
    <property type="match status" value="1"/>
</dbReference>
<evidence type="ECO:0000256" key="4">
    <source>
        <dbReference type="ARBA" id="ARBA00022553"/>
    </source>
</evidence>
<feature type="domain" description="PTS EIIB type-2" evidence="12">
    <location>
        <begin position="394"/>
        <end position="479"/>
    </location>
</feature>
<keyword evidence="6" id="KW-0598">Phosphotransferase system</keyword>
<comment type="function">
    <text evidence="8">The phosphoenolpyruvate-dependent sugar phosphotransferase system (sugar PTS), a major carbohydrate active transport system, catalyzes the phosphorylation of incoming sugar substrates concomitantly with their translocation across the cell membrane. The enzyme II UlaABC PTS system is involved in ascorbate transport.</text>
</comment>
<evidence type="ECO:0000256" key="7">
    <source>
        <dbReference type="ARBA" id="ARBA00022777"/>
    </source>
</evidence>
<dbReference type="PANTHER" id="PTHR36203">
    <property type="entry name" value="ASCORBATE-SPECIFIC PTS SYSTEM EIIA COMPONENT"/>
    <property type="match status" value="1"/>
</dbReference>
<dbReference type="GO" id="GO:0006355">
    <property type="term" value="P:regulation of DNA-templated transcription"/>
    <property type="evidence" value="ECO:0007669"/>
    <property type="project" value="InterPro"/>
</dbReference>
<dbReference type="SUPFAM" id="SSF63520">
    <property type="entry name" value="PTS-regulatory domain, PRD"/>
    <property type="match status" value="1"/>
</dbReference>
<organism evidence="14 15">
    <name type="scientific">Granulicatella balaenopterae</name>
    <dbReference type="NCBI Taxonomy" id="137733"/>
    <lineage>
        <taxon>Bacteria</taxon>
        <taxon>Bacillati</taxon>
        <taxon>Bacillota</taxon>
        <taxon>Bacilli</taxon>
        <taxon>Lactobacillales</taxon>
        <taxon>Carnobacteriaceae</taxon>
        <taxon>Granulicatella</taxon>
    </lineage>
</organism>
<dbReference type="PROSITE" id="PS51372">
    <property type="entry name" value="PRD_2"/>
    <property type="match status" value="1"/>
</dbReference>
<evidence type="ECO:0000256" key="6">
    <source>
        <dbReference type="ARBA" id="ARBA00022683"/>
    </source>
</evidence>
<keyword evidence="15" id="KW-1185">Reference proteome</keyword>
<dbReference type="InterPro" id="IPR002178">
    <property type="entry name" value="PTS_EIIA_type-2_dom"/>
</dbReference>
<dbReference type="EMBL" id="FOGF01000019">
    <property type="protein sequence ID" value="SER10527.1"/>
    <property type="molecule type" value="Genomic_DNA"/>
</dbReference>
<keyword evidence="7" id="KW-0418">Kinase</keyword>
<dbReference type="InterPro" id="IPR051351">
    <property type="entry name" value="Ascorbate-PTS_EIIA_comp"/>
</dbReference>
<dbReference type="SUPFAM" id="SSF52794">
    <property type="entry name" value="PTS system IIB component-like"/>
    <property type="match status" value="1"/>
</dbReference>
<evidence type="ECO:0000313" key="14">
    <source>
        <dbReference type="EMBL" id="SER10527.1"/>
    </source>
</evidence>
<dbReference type="Gene3D" id="3.40.50.2300">
    <property type="match status" value="1"/>
</dbReference>
<dbReference type="PROSITE" id="PS00372">
    <property type="entry name" value="PTS_EIIA_TYPE_2_HIS"/>
    <property type="match status" value="1"/>
</dbReference>
<evidence type="ECO:0000256" key="2">
    <source>
        <dbReference type="ARBA" id="ARBA00022448"/>
    </source>
</evidence>
<keyword evidence="3" id="KW-0963">Cytoplasm</keyword>
<evidence type="ECO:0000256" key="3">
    <source>
        <dbReference type="ARBA" id="ARBA00022490"/>
    </source>
</evidence>
<evidence type="ECO:0000256" key="10">
    <source>
        <dbReference type="ARBA" id="ARBA00042072"/>
    </source>
</evidence>
<dbReference type="GO" id="GO:0008982">
    <property type="term" value="F:protein-N(PI)-phosphohistidine-sugar phosphotransferase activity"/>
    <property type="evidence" value="ECO:0007669"/>
    <property type="project" value="InterPro"/>
</dbReference>
<dbReference type="InterPro" id="IPR016152">
    <property type="entry name" value="PTrfase/Anion_transptr"/>
</dbReference>
<dbReference type="Pfam" id="PF00359">
    <property type="entry name" value="PTS_EIIA_2"/>
    <property type="match status" value="1"/>
</dbReference>
<dbReference type="PROSITE" id="PS51099">
    <property type="entry name" value="PTS_EIIB_TYPE_2"/>
    <property type="match status" value="1"/>
</dbReference>
<dbReference type="STRING" id="137733.SAMN05421767_11920"/>
<evidence type="ECO:0000256" key="1">
    <source>
        <dbReference type="ARBA" id="ARBA00004496"/>
    </source>
</evidence>
<evidence type="ECO:0000256" key="5">
    <source>
        <dbReference type="ARBA" id="ARBA00022679"/>
    </source>
</evidence>
<evidence type="ECO:0000313" key="15">
    <source>
        <dbReference type="Proteomes" id="UP000198556"/>
    </source>
</evidence>
<proteinExistence type="predicted"/>
<dbReference type="GO" id="GO:0005737">
    <property type="term" value="C:cytoplasm"/>
    <property type="evidence" value="ECO:0007669"/>
    <property type="project" value="UniProtKB-SubCell"/>
</dbReference>